<name>A0ABZ0J6F9_9BURK</name>
<evidence type="ECO:0000313" key="3">
    <source>
        <dbReference type="Proteomes" id="UP001303211"/>
    </source>
</evidence>
<feature type="domain" description="NADP-dependent oxidoreductase" evidence="1">
    <location>
        <begin position="3"/>
        <end position="65"/>
    </location>
</feature>
<dbReference type="Gene3D" id="3.20.20.100">
    <property type="entry name" value="NADP-dependent oxidoreductase domain"/>
    <property type="match status" value="1"/>
</dbReference>
<dbReference type="InterPro" id="IPR036812">
    <property type="entry name" value="NAD(P)_OxRdtase_dom_sf"/>
</dbReference>
<reference evidence="2 3" key="1">
    <citation type="submission" date="2023-03" db="EMBL/GenBank/DDBJ databases">
        <title>Diaphorobacter basophil sp. nov., isolated from a sewage-treatment plant.</title>
        <authorList>
            <person name="Yang K."/>
        </authorList>
    </citation>
    <scope>NUCLEOTIDE SEQUENCE [LARGE SCALE GENOMIC DNA]</scope>
    <source>
        <strain evidence="2 3">Y-1</strain>
    </source>
</reference>
<sequence length="71" mass="7231">MPAALDAVAVRHGMRPGEVTLALVRARPAAVAPITGATGLEPLEGLIRATRLRLSARDMATFDAAGAAEAP</sequence>
<keyword evidence="3" id="KW-1185">Reference proteome</keyword>
<dbReference type="InterPro" id="IPR023210">
    <property type="entry name" value="NADP_OxRdtase_dom"/>
</dbReference>
<organism evidence="2 3">
    <name type="scientific">Diaphorobacter limosus</name>
    <dbReference type="NCBI Taxonomy" id="3036128"/>
    <lineage>
        <taxon>Bacteria</taxon>
        <taxon>Pseudomonadati</taxon>
        <taxon>Pseudomonadota</taxon>
        <taxon>Betaproteobacteria</taxon>
        <taxon>Burkholderiales</taxon>
        <taxon>Comamonadaceae</taxon>
        <taxon>Diaphorobacter</taxon>
    </lineage>
</organism>
<proteinExistence type="predicted"/>
<evidence type="ECO:0000259" key="1">
    <source>
        <dbReference type="Pfam" id="PF00248"/>
    </source>
</evidence>
<dbReference type="RefSeq" id="WP_317701879.1">
    <property type="nucleotide sequence ID" value="NZ_CP136921.1"/>
</dbReference>
<dbReference type="Pfam" id="PF00248">
    <property type="entry name" value="Aldo_ket_red"/>
    <property type="match status" value="1"/>
</dbReference>
<dbReference type="SUPFAM" id="SSF51430">
    <property type="entry name" value="NAD(P)-linked oxidoreductase"/>
    <property type="match status" value="1"/>
</dbReference>
<dbReference type="EMBL" id="CP136921">
    <property type="protein sequence ID" value="WOO32418.1"/>
    <property type="molecule type" value="Genomic_DNA"/>
</dbReference>
<gene>
    <name evidence="2" type="ORF">P4826_18890</name>
</gene>
<protein>
    <recommendedName>
        <fullName evidence="1">NADP-dependent oxidoreductase domain-containing protein</fullName>
    </recommendedName>
</protein>
<dbReference type="Proteomes" id="UP001303211">
    <property type="component" value="Chromosome"/>
</dbReference>
<evidence type="ECO:0000313" key="2">
    <source>
        <dbReference type="EMBL" id="WOO32418.1"/>
    </source>
</evidence>
<accession>A0ABZ0J6F9</accession>